<protein>
    <submittedName>
        <fullName evidence="1">Uncharacterized protein</fullName>
    </submittedName>
</protein>
<name>M5TWL4_9BACT</name>
<evidence type="ECO:0000313" key="2">
    <source>
        <dbReference type="Proteomes" id="UP000011885"/>
    </source>
</evidence>
<organism evidence="1 2">
    <name type="scientific">Rhodopirellula sallentina SM41</name>
    <dbReference type="NCBI Taxonomy" id="1263870"/>
    <lineage>
        <taxon>Bacteria</taxon>
        <taxon>Pseudomonadati</taxon>
        <taxon>Planctomycetota</taxon>
        <taxon>Planctomycetia</taxon>
        <taxon>Pirellulales</taxon>
        <taxon>Pirellulaceae</taxon>
        <taxon>Rhodopirellula</taxon>
    </lineage>
</organism>
<dbReference type="Proteomes" id="UP000011885">
    <property type="component" value="Unassembled WGS sequence"/>
</dbReference>
<evidence type="ECO:0000313" key="1">
    <source>
        <dbReference type="EMBL" id="EMI53602.1"/>
    </source>
</evidence>
<dbReference type="EMBL" id="ANOH01000341">
    <property type="protein sequence ID" value="EMI53602.1"/>
    <property type="molecule type" value="Genomic_DNA"/>
</dbReference>
<reference evidence="1 2" key="1">
    <citation type="journal article" date="2013" name="Mar. Genomics">
        <title>Expression of sulfatases in Rhodopirellula baltica and the diversity of sulfatases in the genus Rhodopirellula.</title>
        <authorList>
            <person name="Wegner C.E."/>
            <person name="Richter-Heitmann T."/>
            <person name="Klindworth A."/>
            <person name="Klockow C."/>
            <person name="Richter M."/>
            <person name="Achstetter T."/>
            <person name="Glockner F.O."/>
            <person name="Harder J."/>
        </authorList>
    </citation>
    <scope>NUCLEOTIDE SEQUENCE [LARGE SCALE GENOMIC DNA]</scope>
    <source>
        <strain evidence="1 2">SM41</strain>
    </source>
</reference>
<dbReference type="PATRIC" id="fig|1263870.3.peg.5228"/>
<accession>M5TWL4</accession>
<gene>
    <name evidence="1" type="ORF">RSSM_04942</name>
</gene>
<comment type="caution">
    <text evidence="1">The sequence shown here is derived from an EMBL/GenBank/DDBJ whole genome shotgun (WGS) entry which is preliminary data.</text>
</comment>
<dbReference type="AlphaFoldDB" id="M5TWL4"/>
<proteinExistence type="predicted"/>
<sequence>MACRRSSRLLLGNHGECPTSNQSAEILGSVLRVTDPGRLFHPVDTEVGIGLRKSDDSWCSSLFR</sequence>
<keyword evidence="2" id="KW-1185">Reference proteome</keyword>